<proteinExistence type="predicted"/>
<dbReference type="Proteomes" id="UP000078200">
    <property type="component" value="Unassembled WGS sequence"/>
</dbReference>
<evidence type="ECO:0000313" key="2">
    <source>
        <dbReference type="EnsemblMetazoa" id="GAUT017279-PA"/>
    </source>
</evidence>
<keyword evidence="3" id="KW-1185">Reference proteome</keyword>
<feature type="transmembrane region" description="Helical" evidence="1">
    <location>
        <begin position="34"/>
        <end position="52"/>
    </location>
</feature>
<dbReference type="VEuPathDB" id="VectorBase:GAUT017279"/>
<evidence type="ECO:0000313" key="3">
    <source>
        <dbReference type="Proteomes" id="UP000078200"/>
    </source>
</evidence>
<reference evidence="2" key="1">
    <citation type="submission" date="2020-05" db="UniProtKB">
        <authorList>
            <consortium name="EnsemblMetazoa"/>
        </authorList>
    </citation>
    <scope>IDENTIFICATION</scope>
    <source>
        <strain evidence="2">TTRI</strain>
    </source>
</reference>
<protein>
    <submittedName>
        <fullName evidence="2">Uncharacterized protein</fullName>
    </submittedName>
</protein>
<dbReference type="EnsemblMetazoa" id="GAUT017279-RA">
    <property type="protein sequence ID" value="GAUT017279-PA"/>
    <property type="gene ID" value="GAUT017279"/>
</dbReference>
<dbReference type="AlphaFoldDB" id="A0A1A9UVQ5"/>
<keyword evidence="1" id="KW-0812">Transmembrane</keyword>
<organism evidence="2 3">
    <name type="scientific">Glossina austeni</name>
    <name type="common">Savannah tsetse fly</name>
    <dbReference type="NCBI Taxonomy" id="7395"/>
    <lineage>
        <taxon>Eukaryota</taxon>
        <taxon>Metazoa</taxon>
        <taxon>Ecdysozoa</taxon>
        <taxon>Arthropoda</taxon>
        <taxon>Hexapoda</taxon>
        <taxon>Insecta</taxon>
        <taxon>Pterygota</taxon>
        <taxon>Neoptera</taxon>
        <taxon>Endopterygota</taxon>
        <taxon>Diptera</taxon>
        <taxon>Brachycera</taxon>
        <taxon>Muscomorpha</taxon>
        <taxon>Hippoboscoidea</taxon>
        <taxon>Glossinidae</taxon>
        <taxon>Glossina</taxon>
    </lineage>
</organism>
<sequence length="112" mass="12710">MATGEKSAIMDIIALRTYRTATTATTTTTTTTNIAMMMMMMMMMVMILPLITKKENHVQRVLTIDRSQTPSYMETDLIELLIACKRHFRGCRALFEDQAVFTAISDSLDQSF</sequence>
<accession>A0A1A9UVQ5</accession>
<evidence type="ECO:0000256" key="1">
    <source>
        <dbReference type="SAM" id="Phobius"/>
    </source>
</evidence>
<keyword evidence="1" id="KW-1133">Transmembrane helix</keyword>
<keyword evidence="1" id="KW-0472">Membrane</keyword>
<name>A0A1A9UVQ5_GLOAU</name>